<protein>
    <recommendedName>
        <fullName evidence="7">Oxidoreductase</fullName>
    </recommendedName>
</protein>
<dbReference type="Proteomes" id="UP000266234">
    <property type="component" value="Unassembled WGS sequence"/>
</dbReference>
<evidence type="ECO:0000259" key="4">
    <source>
        <dbReference type="Pfam" id="PF22725"/>
    </source>
</evidence>
<dbReference type="PANTHER" id="PTHR43708">
    <property type="entry name" value="CONSERVED EXPRESSED OXIDOREDUCTASE (EUROFUNG)"/>
    <property type="match status" value="1"/>
</dbReference>
<proteinExistence type="inferred from homology"/>
<keyword evidence="6" id="KW-1185">Reference proteome</keyword>
<dbReference type="STRING" id="694270.A0A395T2V0"/>
<dbReference type="SUPFAM" id="SSF51735">
    <property type="entry name" value="NAD(P)-binding Rossmann-fold domains"/>
    <property type="match status" value="1"/>
</dbReference>
<dbReference type="InterPro" id="IPR036291">
    <property type="entry name" value="NAD(P)-bd_dom_sf"/>
</dbReference>
<evidence type="ECO:0000313" key="5">
    <source>
        <dbReference type="EMBL" id="RGP78847.1"/>
    </source>
</evidence>
<dbReference type="PANTHER" id="PTHR43708:SF5">
    <property type="entry name" value="CONSERVED EXPRESSED OXIDOREDUCTASE (EUROFUNG)-RELATED"/>
    <property type="match status" value="1"/>
</dbReference>
<comment type="caution">
    <text evidence="5">The sequence shown here is derived from an EMBL/GenBank/DDBJ whole genome shotgun (WGS) entry which is preliminary data.</text>
</comment>
<evidence type="ECO:0000256" key="2">
    <source>
        <dbReference type="ARBA" id="ARBA00023002"/>
    </source>
</evidence>
<evidence type="ECO:0000313" key="6">
    <source>
        <dbReference type="Proteomes" id="UP000266234"/>
    </source>
</evidence>
<dbReference type="GO" id="GO:0016491">
    <property type="term" value="F:oxidoreductase activity"/>
    <property type="evidence" value="ECO:0007669"/>
    <property type="project" value="UniProtKB-KW"/>
</dbReference>
<dbReference type="OrthoDB" id="6417021at2759"/>
<evidence type="ECO:0000259" key="3">
    <source>
        <dbReference type="Pfam" id="PF01408"/>
    </source>
</evidence>
<dbReference type="InterPro" id="IPR051317">
    <property type="entry name" value="Gfo/Idh/MocA_oxidoreduct"/>
</dbReference>
<dbReference type="AlphaFoldDB" id="A0A395T2V0"/>
<dbReference type="SUPFAM" id="SSF55347">
    <property type="entry name" value="Glyceraldehyde-3-phosphate dehydrogenase-like, C-terminal domain"/>
    <property type="match status" value="1"/>
</dbReference>
<name>A0A395T2V0_9HYPO</name>
<feature type="domain" description="GFO/IDH/MocA-like oxidoreductase" evidence="4">
    <location>
        <begin position="140"/>
        <end position="248"/>
    </location>
</feature>
<comment type="similarity">
    <text evidence="1">Belongs to the Gfo/Idh/MocA family.</text>
</comment>
<dbReference type="InterPro" id="IPR000683">
    <property type="entry name" value="Gfo/Idh/MocA-like_OxRdtase_N"/>
</dbReference>
<keyword evidence="2" id="KW-0560">Oxidoreductase</keyword>
<gene>
    <name evidence="5" type="ORF">FLONG3_3046</name>
</gene>
<evidence type="ECO:0008006" key="7">
    <source>
        <dbReference type="Google" id="ProtNLM"/>
    </source>
</evidence>
<dbReference type="Gene3D" id="3.40.50.720">
    <property type="entry name" value="NAD(P)-binding Rossmann-like Domain"/>
    <property type="match status" value="1"/>
</dbReference>
<dbReference type="EMBL" id="PXOG01000057">
    <property type="protein sequence ID" value="RGP78847.1"/>
    <property type="molecule type" value="Genomic_DNA"/>
</dbReference>
<dbReference type="Pfam" id="PF01408">
    <property type="entry name" value="GFO_IDH_MocA"/>
    <property type="match status" value="1"/>
</dbReference>
<evidence type="ECO:0000256" key="1">
    <source>
        <dbReference type="ARBA" id="ARBA00010928"/>
    </source>
</evidence>
<feature type="domain" description="Gfo/Idh/MocA-like oxidoreductase N-terminal" evidence="3">
    <location>
        <begin position="4"/>
        <end position="129"/>
    </location>
</feature>
<dbReference type="Gene3D" id="3.30.360.10">
    <property type="entry name" value="Dihydrodipicolinate Reductase, domain 2"/>
    <property type="match status" value="1"/>
</dbReference>
<dbReference type="GO" id="GO:0000166">
    <property type="term" value="F:nucleotide binding"/>
    <property type="evidence" value="ECO:0007669"/>
    <property type="project" value="InterPro"/>
</dbReference>
<dbReference type="InterPro" id="IPR055170">
    <property type="entry name" value="GFO_IDH_MocA-like_dom"/>
</dbReference>
<sequence length="368" mass="41087">MAPIKVGVVGYGNSAKSFHLPFITSIPDFELVAILQRAEAPSDPSSAAKGSHCTVDFPHVKHYREAEEFFADSEIQFVVVVTHHDTHGKFAEQALRAGKHVIVDKPFTMTSEEADKIKKISEENGLILTCFQNRRWDADFKTLSHLIEKGALGDVKEAELHYDFESPSWLSKMGTKFSPGSGMSYGLGTHSLDQALVLFGRPKSVTGFFRVQRDGESEVEDSFTIILQYDGAQKDLLVTVKTAVVTPMAQQLKQLFQQRSTCITEDNIAAGLKPLEEGFGVEYESMQGTLTTYDEFDGKVQKWDPETKKYTGKYPTLPSRWMGLYENVADAINGKAELVVKPTQSRDVLRIIELARESHERGVTVNWS</sequence>
<accession>A0A395T2V0</accession>
<organism evidence="5 6">
    <name type="scientific">Fusarium longipes</name>
    <dbReference type="NCBI Taxonomy" id="694270"/>
    <lineage>
        <taxon>Eukaryota</taxon>
        <taxon>Fungi</taxon>
        <taxon>Dikarya</taxon>
        <taxon>Ascomycota</taxon>
        <taxon>Pezizomycotina</taxon>
        <taxon>Sordariomycetes</taxon>
        <taxon>Hypocreomycetidae</taxon>
        <taxon>Hypocreales</taxon>
        <taxon>Nectriaceae</taxon>
        <taxon>Fusarium</taxon>
    </lineage>
</organism>
<dbReference type="Pfam" id="PF22725">
    <property type="entry name" value="GFO_IDH_MocA_C3"/>
    <property type="match status" value="1"/>
</dbReference>
<reference evidence="5 6" key="1">
    <citation type="journal article" date="2018" name="PLoS Pathog.">
        <title>Evolution of structural diversity of trichothecenes, a family of toxins produced by plant pathogenic and entomopathogenic fungi.</title>
        <authorList>
            <person name="Proctor R.H."/>
            <person name="McCormick S.P."/>
            <person name="Kim H.S."/>
            <person name="Cardoza R.E."/>
            <person name="Stanley A.M."/>
            <person name="Lindo L."/>
            <person name="Kelly A."/>
            <person name="Brown D.W."/>
            <person name="Lee T."/>
            <person name="Vaughan M.M."/>
            <person name="Alexander N.J."/>
            <person name="Busman M."/>
            <person name="Gutierrez S."/>
        </authorList>
    </citation>
    <scope>NUCLEOTIDE SEQUENCE [LARGE SCALE GENOMIC DNA]</scope>
    <source>
        <strain evidence="5 6">NRRL 20695</strain>
    </source>
</reference>